<comment type="similarity">
    <text evidence="1">Belongs to the leucine-binding protein family.</text>
</comment>
<dbReference type="RefSeq" id="WP_394839782.1">
    <property type="nucleotide sequence ID" value="NZ_CP089983.1"/>
</dbReference>
<feature type="compositionally biased region" description="Polar residues" evidence="3">
    <location>
        <begin position="145"/>
        <end position="155"/>
    </location>
</feature>
<evidence type="ECO:0000256" key="1">
    <source>
        <dbReference type="ARBA" id="ARBA00010062"/>
    </source>
</evidence>
<evidence type="ECO:0000256" key="2">
    <source>
        <dbReference type="ARBA" id="ARBA00022729"/>
    </source>
</evidence>
<gene>
    <name evidence="6" type="ORF">LVJ94_23120</name>
</gene>
<name>A0ABZ2LIA5_9BACT</name>
<proteinExistence type="inferred from homology"/>
<organism evidence="6 7">
    <name type="scientific">Pendulispora rubella</name>
    <dbReference type="NCBI Taxonomy" id="2741070"/>
    <lineage>
        <taxon>Bacteria</taxon>
        <taxon>Pseudomonadati</taxon>
        <taxon>Myxococcota</taxon>
        <taxon>Myxococcia</taxon>
        <taxon>Myxococcales</taxon>
        <taxon>Sorangiineae</taxon>
        <taxon>Pendulisporaceae</taxon>
        <taxon>Pendulispora</taxon>
    </lineage>
</organism>
<feature type="signal peptide" evidence="4">
    <location>
        <begin position="1"/>
        <end position="17"/>
    </location>
</feature>
<dbReference type="PANTHER" id="PTHR47235">
    <property type="entry name" value="BLR6548 PROTEIN"/>
    <property type="match status" value="1"/>
</dbReference>
<protein>
    <submittedName>
        <fullName evidence="6">ABC transporter substrate-binding protein</fullName>
    </submittedName>
</protein>
<accession>A0ABZ2LIA5</accession>
<evidence type="ECO:0000256" key="4">
    <source>
        <dbReference type="SAM" id="SignalP"/>
    </source>
</evidence>
<evidence type="ECO:0000256" key="3">
    <source>
        <dbReference type="SAM" id="MobiDB-lite"/>
    </source>
</evidence>
<sequence>MKFFSKVFLVGAPAAIAASMAGVTGGCSTEFSARECKVDGDCGSNMVCASAGQDGNKTGASSACVLPEQAPLTIGISAVGNGPAQDLGIGMRDGIKLAFDYQNDHGAVRGRKLILKFEDDGYDPATAEQKARELLDVQTVAETPRCQSTTKNPQTAALYPEGTNPVSTTRLDRGSNAVLAIIGNVGTPTMARFAPIALETQTLFFGAFTGAKLLLRDETAGPACKKFIFNVRASYAQEARATLEYFVRHHNIKDYKHLISFDQFDSYGQAGFQGLIDAYGALQAIPSEGLTPLPNAEALFRSRYQRDSVNSAKDEATKVINYIKGVVDADSNDHTFGILMTDTYPVGEAFIKAIRDSVLGSAPYDKRAAIVFSNVSFVGPNSLAKRLSALGPKYTKNVLVSQVVPNYAEDQVSLVQTYNDLTKGDPTKRNFTSFEGYIAGRVFIAGLLQHKGAFTSESLINTFEGLSAGEEIGLGTSSGFSPSDHNYSKSVWGTLINDDGSFRNAYFWREGTAITIYI</sequence>
<dbReference type="Proteomes" id="UP001374803">
    <property type="component" value="Chromosome"/>
</dbReference>
<keyword evidence="7" id="KW-1185">Reference proteome</keyword>
<reference evidence="6" key="1">
    <citation type="submission" date="2021-12" db="EMBL/GenBank/DDBJ databases">
        <title>Discovery of the Pendulisporaceae a myxobacterial family with distinct sporulation behavior and unique specialized metabolism.</title>
        <authorList>
            <person name="Garcia R."/>
            <person name="Popoff A."/>
            <person name="Bader C.D."/>
            <person name="Loehr J."/>
            <person name="Walesch S."/>
            <person name="Walt C."/>
            <person name="Boldt J."/>
            <person name="Bunk B."/>
            <person name="Haeckl F.J.F.P.J."/>
            <person name="Gunesch A.P."/>
            <person name="Birkelbach J."/>
            <person name="Nuebel U."/>
            <person name="Pietschmann T."/>
            <person name="Bach T."/>
            <person name="Mueller R."/>
        </authorList>
    </citation>
    <scope>NUCLEOTIDE SEQUENCE</scope>
    <source>
        <strain evidence="6">MSr11367</strain>
    </source>
</reference>
<keyword evidence="2 4" id="KW-0732">Signal</keyword>
<dbReference type="InterPro" id="IPR028081">
    <property type="entry name" value="Leu-bd"/>
</dbReference>
<evidence type="ECO:0000259" key="5">
    <source>
        <dbReference type="Pfam" id="PF13458"/>
    </source>
</evidence>
<dbReference type="PANTHER" id="PTHR47235:SF1">
    <property type="entry name" value="BLR6548 PROTEIN"/>
    <property type="match status" value="1"/>
</dbReference>
<dbReference type="Pfam" id="PF13458">
    <property type="entry name" value="Peripla_BP_6"/>
    <property type="match status" value="1"/>
</dbReference>
<feature type="chain" id="PRO_5047432182" evidence="4">
    <location>
        <begin position="18"/>
        <end position="518"/>
    </location>
</feature>
<dbReference type="SUPFAM" id="SSF53822">
    <property type="entry name" value="Periplasmic binding protein-like I"/>
    <property type="match status" value="1"/>
</dbReference>
<feature type="region of interest" description="Disordered" evidence="3">
    <location>
        <begin position="143"/>
        <end position="166"/>
    </location>
</feature>
<dbReference type="EMBL" id="CP089983">
    <property type="protein sequence ID" value="WXB10105.1"/>
    <property type="molecule type" value="Genomic_DNA"/>
</dbReference>
<dbReference type="InterPro" id="IPR028082">
    <property type="entry name" value="Peripla_BP_I"/>
</dbReference>
<evidence type="ECO:0000313" key="6">
    <source>
        <dbReference type="EMBL" id="WXB10105.1"/>
    </source>
</evidence>
<evidence type="ECO:0000313" key="7">
    <source>
        <dbReference type="Proteomes" id="UP001374803"/>
    </source>
</evidence>
<dbReference type="Gene3D" id="3.40.50.2300">
    <property type="match status" value="3"/>
</dbReference>
<dbReference type="PROSITE" id="PS51257">
    <property type="entry name" value="PROKAR_LIPOPROTEIN"/>
    <property type="match status" value="1"/>
</dbReference>
<feature type="domain" description="Leucine-binding protein" evidence="5">
    <location>
        <begin position="71"/>
        <end position="140"/>
    </location>
</feature>